<gene>
    <name evidence="4" type="ORF">DW687_04200</name>
</gene>
<sequence length="246" mass="28503">MNENNIVIQVINRILFPRNPKCSVCNRILIHKDDIYCSKCDEKLEWIHSRRCDICGRAMNSNGYSNICENCEKDENYFSEGYSLWSYDKYSKRIIKKIKYGGYERLAINLGEVLYKNTLNLDFLNEIDIVIPTPSDKIRFIKRGYNQAYLIAKGFCDKRDLPLREDIVLKEIATKDQIGLSEKERKANLKGAFNVKNSNVIKDKTILIVDDVLTTSATINEISKVLLEHNANKIYFLTITSKKNIN</sequence>
<feature type="domain" description="Double zinc ribbon" evidence="3">
    <location>
        <begin position="13"/>
        <end position="71"/>
    </location>
</feature>
<dbReference type="PANTHER" id="PTHR47505:SF1">
    <property type="entry name" value="DNA UTILIZATION PROTEIN YHGH"/>
    <property type="match status" value="1"/>
</dbReference>
<accession>A0A3E3E2P8</accession>
<dbReference type="GeneID" id="98000032"/>
<dbReference type="InterPro" id="IPR029057">
    <property type="entry name" value="PRTase-like"/>
</dbReference>
<dbReference type="Pfam" id="PF18912">
    <property type="entry name" value="DZR_2"/>
    <property type="match status" value="1"/>
</dbReference>
<feature type="domain" description="Phosphoribosyltransferase" evidence="2">
    <location>
        <begin position="188"/>
        <end position="242"/>
    </location>
</feature>
<dbReference type="CDD" id="cd06223">
    <property type="entry name" value="PRTases_typeI"/>
    <property type="match status" value="1"/>
</dbReference>
<evidence type="ECO:0000313" key="5">
    <source>
        <dbReference type="Proteomes" id="UP000261212"/>
    </source>
</evidence>
<dbReference type="EMBL" id="QUSM01000002">
    <property type="protein sequence ID" value="RGD75535.1"/>
    <property type="molecule type" value="Genomic_DNA"/>
</dbReference>
<dbReference type="Gene3D" id="3.40.50.2020">
    <property type="match status" value="1"/>
</dbReference>
<dbReference type="InterPro" id="IPR044005">
    <property type="entry name" value="DZR_2"/>
</dbReference>
<dbReference type="PANTHER" id="PTHR47505">
    <property type="entry name" value="DNA UTILIZATION PROTEIN YHGH"/>
    <property type="match status" value="1"/>
</dbReference>
<protein>
    <submittedName>
        <fullName evidence="4">ComF family protein</fullName>
    </submittedName>
</protein>
<evidence type="ECO:0000259" key="3">
    <source>
        <dbReference type="Pfam" id="PF18912"/>
    </source>
</evidence>
<dbReference type="Proteomes" id="UP000261212">
    <property type="component" value="Unassembled WGS sequence"/>
</dbReference>
<evidence type="ECO:0000313" key="4">
    <source>
        <dbReference type="EMBL" id="RGD75535.1"/>
    </source>
</evidence>
<proteinExistence type="inferred from homology"/>
<name>A0A3E3E2P8_9FIRM</name>
<comment type="caution">
    <text evidence="4">The sequence shown here is derived from an EMBL/GenBank/DDBJ whole genome shotgun (WGS) entry which is preliminary data.</text>
</comment>
<dbReference type="Pfam" id="PF00156">
    <property type="entry name" value="Pribosyltran"/>
    <property type="match status" value="1"/>
</dbReference>
<reference evidence="4 5" key="1">
    <citation type="submission" date="2018-08" db="EMBL/GenBank/DDBJ databases">
        <title>A genome reference for cultivated species of the human gut microbiota.</title>
        <authorList>
            <person name="Zou Y."/>
            <person name="Xue W."/>
            <person name="Luo G."/>
        </authorList>
    </citation>
    <scope>NUCLEOTIDE SEQUENCE [LARGE SCALE GENOMIC DNA]</scope>
    <source>
        <strain evidence="4 5">AM25-6</strain>
    </source>
</reference>
<dbReference type="InterPro" id="IPR000836">
    <property type="entry name" value="PRTase_dom"/>
</dbReference>
<dbReference type="SUPFAM" id="SSF53271">
    <property type="entry name" value="PRTase-like"/>
    <property type="match status" value="1"/>
</dbReference>
<comment type="similarity">
    <text evidence="1">Belongs to the ComF/GntX family.</text>
</comment>
<dbReference type="AlphaFoldDB" id="A0A3E3E2P8"/>
<dbReference type="InterPro" id="IPR051910">
    <property type="entry name" value="ComF/GntX_DNA_util-trans"/>
</dbReference>
<evidence type="ECO:0000256" key="1">
    <source>
        <dbReference type="ARBA" id="ARBA00008007"/>
    </source>
</evidence>
<dbReference type="RefSeq" id="WP_039944980.1">
    <property type="nucleotide sequence ID" value="NZ_CABKNJ010000002.1"/>
</dbReference>
<organism evidence="4 5">
    <name type="scientific">Anaerofustis stercorihominis</name>
    <dbReference type="NCBI Taxonomy" id="214853"/>
    <lineage>
        <taxon>Bacteria</taxon>
        <taxon>Bacillati</taxon>
        <taxon>Bacillota</taxon>
        <taxon>Clostridia</taxon>
        <taxon>Eubacteriales</taxon>
        <taxon>Eubacteriaceae</taxon>
        <taxon>Anaerofustis</taxon>
    </lineage>
</organism>
<evidence type="ECO:0000259" key="2">
    <source>
        <dbReference type="Pfam" id="PF00156"/>
    </source>
</evidence>